<sequence length="220" mass="23572">MDYSHVPLADALFLLAHRPDGKRVVQRKFLKIGLGGALLTDLVVHRRVSLVDGKVVPDDTGAVPPGLLGEFDAMVRSEARPRSAKHWVRRFRCSDVEGRVAGHAVDSGLATTEEDVVLGFIPVVRYAPNQAALDDLANRVADVLADRRTATEWDASLVGLCDATGVLKKVFPGIAKSAVKSITEGEWASEAVRKVIKQANAAVRNAVISTVNANNGSQGF</sequence>
<evidence type="ECO:0000256" key="4">
    <source>
        <dbReference type="ARBA" id="ARBA00023136"/>
    </source>
</evidence>
<proteinExistence type="predicted"/>
<keyword evidence="2" id="KW-0333">Golgi apparatus</keyword>
<dbReference type="GO" id="GO:0070273">
    <property type="term" value="F:phosphatidylinositol-4-phosphate binding"/>
    <property type="evidence" value="ECO:0007669"/>
    <property type="project" value="InterPro"/>
</dbReference>
<keyword evidence="6" id="KW-1185">Reference proteome</keyword>
<dbReference type="GO" id="GO:0005737">
    <property type="term" value="C:cytoplasm"/>
    <property type="evidence" value="ECO:0007669"/>
    <property type="project" value="UniProtKB-ARBA"/>
</dbReference>
<comment type="caution">
    <text evidence="5">The sequence shown here is derived from an EMBL/GenBank/DDBJ whole genome shotgun (WGS) entry which is preliminary data.</text>
</comment>
<keyword evidence="3" id="KW-0446">Lipid-binding</keyword>
<gene>
    <name evidence="5" type="ORF">QFZ53_000699</name>
</gene>
<evidence type="ECO:0000256" key="1">
    <source>
        <dbReference type="ARBA" id="ARBA00004255"/>
    </source>
</evidence>
<evidence type="ECO:0000256" key="3">
    <source>
        <dbReference type="ARBA" id="ARBA00023121"/>
    </source>
</evidence>
<dbReference type="InterPro" id="IPR038261">
    <property type="entry name" value="GPP34-like_sf"/>
</dbReference>
<evidence type="ECO:0008006" key="7">
    <source>
        <dbReference type="Google" id="ProtNLM"/>
    </source>
</evidence>
<comment type="subcellular location">
    <subcellularLocation>
        <location evidence="1">Golgi apparatus membrane</location>
        <topology evidence="1">Peripheral membrane protein</topology>
        <orientation evidence="1">Cytoplasmic side</orientation>
    </subcellularLocation>
</comment>
<evidence type="ECO:0000313" key="6">
    <source>
        <dbReference type="Proteomes" id="UP001244427"/>
    </source>
</evidence>
<dbReference type="Pfam" id="PF05719">
    <property type="entry name" value="GPP34"/>
    <property type="match status" value="1"/>
</dbReference>
<accession>A0AAW8ETA5</accession>
<evidence type="ECO:0000256" key="2">
    <source>
        <dbReference type="ARBA" id="ARBA00023034"/>
    </source>
</evidence>
<reference evidence="5 6" key="1">
    <citation type="submission" date="2023-07" db="EMBL/GenBank/DDBJ databases">
        <title>Comparative genomics of wheat-associated soil bacteria to identify genetic determinants of phenazine resistance.</title>
        <authorList>
            <person name="Mouncey N."/>
        </authorList>
    </citation>
    <scope>NUCLEOTIDE SEQUENCE [LARGE SCALE GENOMIC DNA]</scope>
    <source>
        <strain evidence="5 6">W4I9-1</strain>
    </source>
</reference>
<keyword evidence="4" id="KW-0472">Membrane</keyword>
<dbReference type="GO" id="GO:0012505">
    <property type="term" value="C:endomembrane system"/>
    <property type="evidence" value="ECO:0007669"/>
    <property type="project" value="UniProtKB-ARBA"/>
</dbReference>
<organism evidence="5 6">
    <name type="scientific">Microbacterium natoriense</name>
    <dbReference type="NCBI Taxonomy" id="284570"/>
    <lineage>
        <taxon>Bacteria</taxon>
        <taxon>Bacillati</taxon>
        <taxon>Actinomycetota</taxon>
        <taxon>Actinomycetes</taxon>
        <taxon>Micrococcales</taxon>
        <taxon>Microbacteriaceae</taxon>
        <taxon>Microbacterium</taxon>
    </lineage>
</organism>
<dbReference type="AlphaFoldDB" id="A0AAW8ETA5"/>
<dbReference type="RefSeq" id="WP_307293550.1">
    <property type="nucleotide sequence ID" value="NZ_JAUSXV010000001.1"/>
</dbReference>
<dbReference type="InterPro" id="IPR008628">
    <property type="entry name" value="GPP34-like"/>
</dbReference>
<evidence type="ECO:0000313" key="5">
    <source>
        <dbReference type="EMBL" id="MDQ0646503.1"/>
    </source>
</evidence>
<protein>
    <recommendedName>
        <fullName evidence="7">GPP34 family phosphoprotein</fullName>
    </recommendedName>
</protein>
<dbReference type="Gene3D" id="1.10.3630.10">
    <property type="entry name" value="yeast vps74-n-term truncation variant domain like"/>
    <property type="match status" value="1"/>
</dbReference>
<name>A0AAW8ETA5_9MICO</name>
<dbReference type="Proteomes" id="UP001244427">
    <property type="component" value="Unassembled WGS sequence"/>
</dbReference>
<dbReference type="EMBL" id="JAUSXV010000001">
    <property type="protein sequence ID" value="MDQ0646503.1"/>
    <property type="molecule type" value="Genomic_DNA"/>
</dbReference>